<dbReference type="Proteomes" id="UP000003163">
    <property type="component" value="Unassembled WGS sequence"/>
</dbReference>
<feature type="signal peptide" evidence="1">
    <location>
        <begin position="1"/>
        <end position="15"/>
    </location>
</feature>
<protein>
    <submittedName>
        <fullName evidence="2">Uncharacterized protein</fullName>
    </submittedName>
</protein>
<sequence length="448" mass="52537">MMNFLIHQFFLLYLASDMNDIFQTRLMQYDSDFFLTDSEINLINSKESQLDDYLNTFFNDPDVRNFDVLSEAERCIAEFDLKIFDDPKIQENSVNETNIFIDGDEKLEILNFNRDNKKNETNVYKSKDYAFIDESSDLIYKKNEYNEPKNMYLSNQVCELNTNSNHNTKKNLNPVTNTEIYLNKNEKGVNKSKHMKNIKYTPKNKDRALCSQKTKIFFEKHVNIFNVESKTKSDFLITSCDIADEKNQIENIYMEKTAKISEYTHNFECKKNNKSEKSIGKEKEIREIYEVNKNTISNESARFQFEYFLCDADAEKSNNTIVFDVEKKQKIKIDNSSNSICIYKLEDSFHQSSTPEKSYINEYESFNKKNPEDNHPLTYVYANEQIKNFPQMSSVLTHHYYTNYGFSIAENKNLNQKNITSLCTNSLSNARINPIPTSSISSSLKKKI</sequence>
<reference evidence="2 3" key="1">
    <citation type="submission" date="2011-08" db="EMBL/GenBank/DDBJ databases">
        <authorList>
            <person name="Liu Z.J."/>
            <person name="Shi F.L."/>
            <person name="Lu J.Q."/>
            <person name="Li M."/>
            <person name="Wang Z.L."/>
        </authorList>
    </citation>
    <scope>NUCLEOTIDE SEQUENCE [LARGE SCALE GENOMIC DNA]</scope>
    <source>
        <strain evidence="2 3">USNM 41457</strain>
    </source>
</reference>
<organism evidence="2 3">
    <name type="scientific">Edhazardia aedis (strain USNM 41457)</name>
    <name type="common">Microsporidian parasite</name>
    <dbReference type="NCBI Taxonomy" id="1003232"/>
    <lineage>
        <taxon>Eukaryota</taxon>
        <taxon>Fungi</taxon>
        <taxon>Fungi incertae sedis</taxon>
        <taxon>Microsporidia</taxon>
        <taxon>Edhazardia</taxon>
    </lineage>
</organism>
<accession>J9DPW9</accession>
<gene>
    <name evidence="2" type="ORF">EDEG_02269</name>
</gene>
<dbReference type="AlphaFoldDB" id="J9DPW9"/>
<dbReference type="InParanoid" id="J9DPW9"/>
<dbReference type="HOGENOM" id="CLU_611148_0_0_1"/>
<evidence type="ECO:0000313" key="3">
    <source>
        <dbReference type="Proteomes" id="UP000003163"/>
    </source>
</evidence>
<comment type="caution">
    <text evidence="2">The sequence shown here is derived from an EMBL/GenBank/DDBJ whole genome shotgun (WGS) entry which is preliminary data.</text>
</comment>
<keyword evidence="3" id="KW-1185">Reference proteome</keyword>
<keyword evidence="1" id="KW-0732">Signal</keyword>
<proteinExistence type="predicted"/>
<name>J9DPW9_EDHAE</name>
<reference evidence="3" key="2">
    <citation type="submission" date="2015-07" db="EMBL/GenBank/DDBJ databases">
        <title>Contrasting host-pathogen interactions and genome evolution in two generalist and specialist microsporidian pathogens of mosquitoes.</title>
        <authorList>
            <consortium name="The Broad Institute Genomics Platform"/>
            <consortium name="The Broad Institute Genome Sequencing Center for Infectious Disease"/>
            <person name="Cuomo C.A."/>
            <person name="Sanscrainte N.D."/>
            <person name="Goldberg J.M."/>
            <person name="Heiman D."/>
            <person name="Young S."/>
            <person name="Zeng Q."/>
            <person name="Becnel J.J."/>
            <person name="Birren B.W."/>
        </authorList>
    </citation>
    <scope>NUCLEOTIDE SEQUENCE [LARGE SCALE GENOMIC DNA]</scope>
    <source>
        <strain evidence="3">USNM 41457</strain>
    </source>
</reference>
<dbReference type="EMBL" id="AFBI03000038">
    <property type="protein sequence ID" value="EJW03412.1"/>
    <property type="molecule type" value="Genomic_DNA"/>
</dbReference>
<evidence type="ECO:0000256" key="1">
    <source>
        <dbReference type="SAM" id="SignalP"/>
    </source>
</evidence>
<feature type="chain" id="PRO_5013379782" evidence="1">
    <location>
        <begin position="16"/>
        <end position="448"/>
    </location>
</feature>
<dbReference type="VEuPathDB" id="MicrosporidiaDB:EDEG_02269"/>
<evidence type="ECO:0000313" key="2">
    <source>
        <dbReference type="EMBL" id="EJW03412.1"/>
    </source>
</evidence>